<dbReference type="PANTHER" id="PTHR23199:SF5">
    <property type="entry name" value="PROTEIN SPAETZLE 4"/>
    <property type="match status" value="1"/>
</dbReference>
<dbReference type="InterPro" id="IPR032104">
    <property type="entry name" value="Spaetzle"/>
</dbReference>
<evidence type="ECO:0000313" key="8">
    <source>
        <dbReference type="Proteomes" id="UP000037510"/>
    </source>
</evidence>
<keyword evidence="4" id="KW-0325">Glycoprotein</keyword>
<gene>
    <name evidence="7" type="ORF">OBRU01_08754</name>
</gene>
<feature type="region of interest" description="Disordered" evidence="5">
    <location>
        <begin position="215"/>
        <end position="257"/>
    </location>
</feature>
<feature type="compositionally biased region" description="Low complexity" evidence="5">
    <location>
        <begin position="217"/>
        <end position="238"/>
    </location>
</feature>
<keyword evidence="3" id="KW-1015">Disulfide bond</keyword>
<comment type="caution">
    <text evidence="7">The sequence shown here is derived from an EMBL/GenBank/DDBJ whole genome shotgun (WGS) entry which is preliminary data.</text>
</comment>
<evidence type="ECO:0000313" key="7">
    <source>
        <dbReference type="EMBL" id="KOB74624.1"/>
    </source>
</evidence>
<accession>A0A0L7LGW4</accession>
<keyword evidence="2" id="KW-0732">Signal</keyword>
<protein>
    <submittedName>
        <fullName evidence="7">Spatzle-like protein</fullName>
    </submittedName>
</protein>
<dbReference type="GO" id="GO:0005615">
    <property type="term" value="C:extracellular space"/>
    <property type="evidence" value="ECO:0007669"/>
    <property type="project" value="UniProtKB-ARBA"/>
</dbReference>
<dbReference type="EMBL" id="JTDY01001182">
    <property type="protein sequence ID" value="KOB74624.1"/>
    <property type="molecule type" value="Genomic_DNA"/>
</dbReference>
<evidence type="ECO:0000256" key="3">
    <source>
        <dbReference type="ARBA" id="ARBA00023157"/>
    </source>
</evidence>
<dbReference type="InterPro" id="IPR052444">
    <property type="entry name" value="Spz/Toll_ligand-like"/>
</dbReference>
<keyword evidence="8" id="KW-1185">Reference proteome</keyword>
<dbReference type="STRING" id="104452.A0A0L7LGW4"/>
<dbReference type="AlphaFoldDB" id="A0A0L7LGW4"/>
<evidence type="ECO:0000256" key="4">
    <source>
        <dbReference type="ARBA" id="ARBA00023180"/>
    </source>
</evidence>
<feature type="compositionally biased region" description="Basic and acidic residues" evidence="5">
    <location>
        <begin position="247"/>
        <end position="257"/>
    </location>
</feature>
<evidence type="ECO:0000259" key="6">
    <source>
        <dbReference type="Pfam" id="PF16077"/>
    </source>
</evidence>
<evidence type="ECO:0000256" key="5">
    <source>
        <dbReference type="SAM" id="MobiDB-lite"/>
    </source>
</evidence>
<dbReference type="PANTHER" id="PTHR23199">
    <property type="entry name" value="NEUROTROPHIN 1-RELATED"/>
    <property type="match status" value="1"/>
</dbReference>
<evidence type="ECO:0000256" key="1">
    <source>
        <dbReference type="ARBA" id="ARBA00011748"/>
    </source>
</evidence>
<reference evidence="7 8" key="1">
    <citation type="journal article" date="2015" name="Genome Biol. Evol.">
        <title>The genome of winter moth (Operophtera brumata) provides a genomic perspective on sexual dimorphism and phenology.</title>
        <authorList>
            <person name="Derks M.F."/>
            <person name="Smit S."/>
            <person name="Salis L."/>
            <person name="Schijlen E."/>
            <person name="Bossers A."/>
            <person name="Mateman C."/>
            <person name="Pijl A.S."/>
            <person name="de Ridder D."/>
            <person name="Groenen M.A."/>
            <person name="Visser M.E."/>
            <person name="Megens H.J."/>
        </authorList>
    </citation>
    <scope>NUCLEOTIDE SEQUENCE [LARGE SCALE GENOMIC DNA]</scope>
    <source>
        <strain evidence="7">WM2013NL</strain>
        <tissue evidence="7">Head and thorax</tissue>
    </source>
</reference>
<sequence>MEAAWSPPAQSFDHASSCARSQRSSRARGLHDAPCDLTRHPYCNTPGTHYPWHAIRRFVKENQGLMRRMYGNERHISVLKAELENYIEQEEEDIMKATLMYTKTTHGRAMKDRPHFRPIQNDRNKKNETLSVRPLQNVNEDKANVTESSTKIEISNETVNDDKGITYKTKLESIANIEINHLDPDVITLDAVIKQSIETNSIYPKSSDANIEALVPKNSTDKNSTTTTENSNAETTTDVSDDSTTEAGKEAFKHRDSSTLPPTLLFSEKIKVDRVDTKVNEKKEELNACESREIIDAPFWANSTRGEVLVLLNMWPYEQFIHQEMCVHERKQMYCREGCRCEQQYRLHRLLAYDPRNECRGIFADWFRFPACCTCRCYDVPVEFRARSPRILRPQYDEHIKRVLYEDVARDWYAASVFDDEGDEDMF</sequence>
<feature type="region of interest" description="Disordered" evidence="5">
    <location>
        <begin position="1"/>
        <end position="33"/>
    </location>
</feature>
<name>A0A0L7LGW4_OPEBR</name>
<feature type="domain" description="Spaetzle" evidence="6">
    <location>
        <begin position="287"/>
        <end position="377"/>
    </location>
</feature>
<comment type="subunit">
    <text evidence="1">Homodimer; disulfide-linked.</text>
</comment>
<dbReference type="GO" id="GO:0021556">
    <property type="term" value="P:central nervous system formation"/>
    <property type="evidence" value="ECO:0007669"/>
    <property type="project" value="TreeGrafter"/>
</dbReference>
<dbReference type="InterPro" id="IPR029034">
    <property type="entry name" value="Cystine-knot_cytokine"/>
</dbReference>
<dbReference type="Proteomes" id="UP000037510">
    <property type="component" value="Unassembled WGS sequence"/>
</dbReference>
<dbReference type="GO" id="GO:0005121">
    <property type="term" value="F:Toll binding"/>
    <property type="evidence" value="ECO:0007669"/>
    <property type="project" value="TreeGrafter"/>
</dbReference>
<proteinExistence type="predicted"/>
<dbReference type="FunFam" id="2.10.90.10:FF:000018">
    <property type="entry name" value="Spatzle 4"/>
    <property type="match status" value="1"/>
</dbReference>
<dbReference type="GO" id="GO:0008083">
    <property type="term" value="F:growth factor activity"/>
    <property type="evidence" value="ECO:0007669"/>
    <property type="project" value="TreeGrafter"/>
</dbReference>
<dbReference type="Gene3D" id="2.10.90.10">
    <property type="entry name" value="Cystine-knot cytokines"/>
    <property type="match status" value="1"/>
</dbReference>
<dbReference type="GO" id="GO:0045087">
    <property type="term" value="P:innate immune response"/>
    <property type="evidence" value="ECO:0007669"/>
    <property type="project" value="TreeGrafter"/>
</dbReference>
<dbReference type="Pfam" id="PF16077">
    <property type="entry name" value="Spaetzle"/>
    <property type="match status" value="1"/>
</dbReference>
<evidence type="ECO:0000256" key="2">
    <source>
        <dbReference type="ARBA" id="ARBA00022729"/>
    </source>
</evidence>
<dbReference type="SUPFAM" id="SSF57501">
    <property type="entry name" value="Cystine-knot cytokines"/>
    <property type="match status" value="1"/>
</dbReference>
<organism evidence="7 8">
    <name type="scientific">Operophtera brumata</name>
    <name type="common">Winter moth</name>
    <name type="synonym">Phalaena brumata</name>
    <dbReference type="NCBI Taxonomy" id="104452"/>
    <lineage>
        <taxon>Eukaryota</taxon>
        <taxon>Metazoa</taxon>
        <taxon>Ecdysozoa</taxon>
        <taxon>Arthropoda</taxon>
        <taxon>Hexapoda</taxon>
        <taxon>Insecta</taxon>
        <taxon>Pterygota</taxon>
        <taxon>Neoptera</taxon>
        <taxon>Endopterygota</taxon>
        <taxon>Lepidoptera</taxon>
        <taxon>Glossata</taxon>
        <taxon>Ditrysia</taxon>
        <taxon>Geometroidea</taxon>
        <taxon>Geometridae</taxon>
        <taxon>Larentiinae</taxon>
        <taxon>Operophtera</taxon>
    </lineage>
</organism>